<dbReference type="AlphaFoldDB" id="A0AAE3EKQ6"/>
<evidence type="ECO:0000313" key="1">
    <source>
        <dbReference type="EMBL" id="MCF7567316.1"/>
    </source>
</evidence>
<comment type="caution">
    <text evidence="1">The sequence shown here is derived from an EMBL/GenBank/DDBJ whole genome shotgun (WGS) entry which is preliminary data.</text>
</comment>
<dbReference type="RefSeq" id="WP_237238678.1">
    <property type="nucleotide sequence ID" value="NZ_JAKKDU010000003.1"/>
</dbReference>
<accession>A0AAE3EKQ6</accession>
<reference evidence="1" key="1">
    <citation type="submission" date="2022-01" db="EMBL/GenBank/DDBJ databases">
        <title>Draft genome sequence of Sabulilitoribacter arenilitoris KCTC 52401.</title>
        <authorList>
            <person name="Oh J.-S."/>
        </authorList>
    </citation>
    <scope>NUCLEOTIDE SEQUENCE</scope>
    <source>
        <strain evidence="1">HMF6543</strain>
    </source>
</reference>
<dbReference type="NCBIfam" id="NF033205">
    <property type="entry name" value="IPExxxVDY"/>
    <property type="match status" value="1"/>
</dbReference>
<gene>
    <name evidence="1" type="ORF">L3X37_02910</name>
</gene>
<protein>
    <submittedName>
        <fullName evidence="1">IPExxxVDY family protein</fullName>
    </submittedName>
</protein>
<name>A0AAE3EKQ6_9FLAO</name>
<sequence>MAVRKLVLDDVFEEALYTLIAIHCTIEDYRLAYLLNKHLGINLVRKPSDLDCKKDKSAYSIFEWKDNKQLTTWNLVSNICKTQETLPQNNQQSLFSTQEYITKTFNLISEYKDVNYFLKIDNDNNFSKEAYILSHILNIPQVVTAFSVDVNQLKSKDNLIFS</sequence>
<organism evidence="1 2">
    <name type="scientific">Wocania arenilitoris</name>
    <dbReference type="NCBI Taxonomy" id="2044858"/>
    <lineage>
        <taxon>Bacteria</taxon>
        <taxon>Pseudomonadati</taxon>
        <taxon>Bacteroidota</taxon>
        <taxon>Flavobacteriia</taxon>
        <taxon>Flavobacteriales</taxon>
        <taxon>Flavobacteriaceae</taxon>
        <taxon>Wocania</taxon>
    </lineage>
</organism>
<dbReference type="InterPro" id="IPR047690">
    <property type="entry name" value="IPExxxVDY_fam"/>
</dbReference>
<dbReference type="EMBL" id="JAKKDU010000003">
    <property type="protein sequence ID" value="MCF7567316.1"/>
    <property type="molecule type" value="Genomic_DNA"/>
</dbReference>
<proteinExistence type="predicted"/>
<evidence type="ECO:0000313" key="2">
    <source>
        <dbReference type="Proteomes" id="UP001199795"/>
    </source>
</evidence>
<keyword evidence="2" id="KW-1185">Reference proteome</keyword>
<dbReference type="Proteomes" id="UP001199795">
    <property type="component" value="Unassembled WGS sequence"/>
</dbReference>